<dbReference type="STRING" id="205130.ENSMAMP00000027043"/>
<dbReference type="InterPro" id="IPR004020">
    <property type="entry name" value="DAPIN"/>
</dbReference>
<accession>A0A3Q3MHQ3</accession>
<dbReference type="Pfam" id="PF02758">
    <property type="entry name" value="PYRIN"/>
    <property type="match status" value="1"/>
</dbReference>
<reference evidence="2" key="1">
    <citation type="submission" date="2025-08" db="UniProtKB">
        <authorList>
            <consortium name="Ensembl"/>
        </authorList>
    </citation>
    <scope>IDENTIFICATION</scope>
</reference>
<keyword evidence="3" id="KW-1185">Reference proteome</keyword>
<dbReference type="AlphaFoldDB" id="A0A3Q3MHQ3"/>
<dbReference type="GeneTree" id="ENSGT00940000176860"/>
<dbReference type="InterPro" id="IPR011029">
    <property type="entry name" value="DEATH-like_dom_sf"/>
</dbReference>
<dbReference type="SUPFAM" id="SSF47986">
    <property type="entry name" value="DEATH domain"/>
    <property type="match status" value="1"/>
</dbReference>
<reference evidence="2" key="2">
    <citation type="submission" date="2025-09" db="UniProtKB">
        <authorList>
            <consortium name="Ensembl"/>
        </authorList>
    </citation>
    <scope>IDENTIFICATION</scope>
</reference>
<evidence type="ECO:0000313" key="2">
    <source>
        <dbReference type="Ensembl" id="ENSMAMP00000027043.2"/>
    </source>
</evidence>
<dbReference type="CDD" id="cd08321">
    <property type="entry name" value="Pyrin_ASC-like"/>
    <property type="match status" value="1"/>
</dbReference>
<evidence type="ECO:0000313" key="3">
    <source>
        <dbReference type="Proteomes" id="UP000261640"/>
    </source>
</evidence>
<dbReference type="Proteomes" id="UP000261640">
    <property type="component" value="Unplaced"/>
</dbReference>
<sequence>MGQIEQKELLNTLEDLGDEEFTKFKWFLQQPDSLRGFPGMKKGRVQTTTRWDTVTLMVQTYRLPGALEVTRKVLEKINRNDLVQSLTASSSGPKGQSQEVET</sequence>
<dbReference type="PROSITE" id="PS50824">
    <property type="entry name" value="DAPIN"/>
    <property type="match status" value="1"/>
</dbReference>
<dbReference type="Gene3D" id="1.10.533.10">
    <property type="entry name" value="Death Domain, Fas"/>
    <property type="match status" value="1"/>
</dbReference>
<proteinExistence type="predicted"/>
<evidence type="ECO:0000259" key="1">
    <source>
        <dbReference type="PROSITE" id="PS50824"/>
    </source>
</evidence>
<name>A0A3Q3MHQ3_9TELE</name>
<protein>
    <recommendedName>
        <fullName evidence="1">Pyrin domain-containing protein</fullName>
    </recommendedName>
</protein>
<feature type="domain" description="Pyrin" evidence="1">
    <location>
        <begin position="1"/>
        <end position="92"/>
    </location>
</feature>
<organism evidence="2 3">
    <name type="scientific">Mastacembelus armatus</name>
    <name type="common">zig-zag eel</name>
    <dbReference type="NCBI Taxonomy" id="205130"/>
    <lineage>
        <taxon>Eukaryota</taxon>
        <taxon>Metazoa</taxon>
        <taxon>Chordata</taxon>
        <taxon>Craniata</taxon>
        <taxon>Vertebrata</taxon>
        <taxon>Euteleostomi</taxon>
        <taxon>Actinopterygii</taxon>
        <taxon>Neopterygii</taxon>
        <taxon>Teleostei</taxon>
        <taxon>Neoteleostei</taxon>
        <taxon>Acanthomorphata</taxon>
        <taxon>Anabantaria</taxon>
        <taxon>Synbranchiformes</taxon>
        <taxon>Mastacembelidae</taxon>
        <taxon>Mastacembelus</taxon>
    </lineage>
</organism>
<dbReference type="SMART" id="SM01289">
    <property type="entry name" value="PYRIN"/>
    <property type="match status" value="1"/>
</dbReference>
<dbReference type="InParanoid" id="A0A3Q3MHQ3"/>
<dbReference type="FunCoup" id="A0A3Q3MHQ3">
    <property type="interactions" value="2"/>
</dbReference>
<dbReference type="Ensembl" id="ENSMAMT00000027743.2">
    <property type="protein sequence ID" value="ENSMAMP00000027043.2"/>
    <property type="gene ID" value="ENSMAMG00000018187.2"/>
</dbReference>